<evidence type="ECO:0000313" key="4">
    <source>
        <dbReference type="Proteomes" id="UP000322873"/>
    </source>
</evidence>
<comment type="caution">
    <text evidence="3">The sequence shown here is derived from an EMBL/GenBank/DDBJ whole genome shotgun (WGS) entry which is preliminary data.</text>
</comment>
<keyword evidence="2" id="KW-0732">Signal</keyword>
<feature type="signal peptide" evidence="2">
    <location>
        <begin position="1"/>
        <end position="20"/>
    </location>
</feature>
<name>A0A5M9J9F6_MONFR</name>
<evidence type="ECO:0000256" key="1">
    <source>
        <dbReference type="SAM" id="MobiDB-lite"/>
    </source>
</evidence>
<gene>
    <name evidence="3" type="ORF">EYC84_011230</name>
</gene>
<proteinExistence type="predicted"/>
<sequence length="166" mass="18152">MQPSSAFLLALLAFISLIAAMVIPKADNGVPGAIAAVVGQTTTNHQQKFPFNTTDWELSPPFVVLAAASSSSSSSNTEGEKSISPPFSHPSSQLPTKREEKVSKKTQVKPPPCPYPETRPCITQKEVDQGWHDRPGCYNRNLFLLGFGRTHCWDAGDDCVKEDCRY</sequence>
<dbReference type="Proteomes" id="UP000322873">
    <property type="component" value="Unassembled WGS sequence"/>
</dbReference>
<protein>
    <submittedName>
        <fullName evidence="3">Uncharacterized protein</fullName>
    </submittedName>
</protein>
<evidence type="ECO:0000256" key="2">
    <source>
        <dbReference type="SAM" id="SignalP"/>
    </source>
</evidence>
<evidence type="ECO:0000313" key="3">
    <source>
        <dbReference type="EMBL" id="KAA8564286.1"/>
    </source>
</evidence>
<accession>A0A5M9J9F6</accession>
<dbReference type="EMBL" id="VICG01000015">
    <property type="protein sequence ID" value="KAA8564286.1"/>
    <property type="molecule type" value="Genomic_DNA"/>
</dbReference>
<feature type="region of interest" description="Disordered" evidence="1">
    <location>
        <begin position="69"/>
        <end position="111"/>
    </location>
</feature>
<reference evidence="3 4" key="1">
    <citation type="submission" date="2019-06" db="EMBL/GenBank/DDBJ databases">
        <title>Genome Sequence of the Brown Rot Fungal Pathogen Monilinia fructicola.</title>
        <authorList>
            <person name="De Miccolis Angelini R.M."/>
            <person name="Landi L."/>
            <person name="Abate D."/>
            <person name="Pollastro S."/>
            <person name="Romanazzi G."/>
            <person name="Faretra F."/>
        </authorList>
    </citation>
    <scope>NUCLEOTIDE SEQUENCE [LARGE SCALE GENOMIC DNA]</scope>
    <source>
        <strain evidence="3 4">Mfrc123</strain>
    </source>
</reference>
<dbReference type="VEuPathDB" id="FungiDB:MFRU_061g00410"/>
<dbReference type="AlphaFoldDB" id="A0A5M9J9F6"/>
<keyword evidence="4" id="KW-1185">Reference proteome</keyword>
<feature type="chain" id="PRO_5024446025" evidence="2">
    <location>
        <begin position="21"/>
        <end position="166"/>
    </location>
</feature>
<organism evidence="3 4">
    <name type="scientific">Monilinia fructicola</name>
    <name type="common">Brown rot fungus</name>
    <name type="synonym">Ciboria fructicola</name>
    <dbReference type="NCBI Taxonomy" id="38448"/>
    <lineage>
        <taxon>Eukaryota</taxon>
        <taxon>Fungi</taxon>
        <taxon>Dikarya</taxon>
        <taxon>Ascomycota</taxon>
        <taxon>Pezizomycotina</taxon>
        <taxon>Leotiomycetes</taxon>
        <taxon>Helotiales</taxon>
        <taxon>Sclerotiniaceae</taxon>
        <taxon>Monilinia</taxon>
    </lineage>
</organism>